<evidence type="ECO:0000256" key="2">
    <source>
        <dbReference type="ARBA" id="ARBA00022559"/>
    </source>
</evidence>
<dbReference type="Gene3D" id="1.10.489.10">
    <property type="entry name" value="Chloroperoxidase-like"/>
    <property type="match status" value="1"/>
</dbReference>
<sequence length="286" mass="31946">MLFKSIGKLSLNIYIFSWDAWLTLVNFVTPNRKVGHVVPRGVPGAGCKWPEFVAPKEGDSRCACPALNAMANHGMHSTYGKNIKFTEMGNKIQATYNFAPTFCRFVPGYAADYLRKNYHKDTFDLAEINSRPHNGIEHDASLTRQDLKYDPDQDKPYLPFIDELLDSATGKDADGNKLLTIADLSRYSSKRRSEARATNPDFTLDTRHKMFGSANSSTMLTIFGGRIADLESILRHERIPEGWEPRVIARNGLTFASFNGTVLKVERGIKETPVASEGRDSLAPLV</sequence>
<feature type="domain" description="Heme haloperoxidase family profile" evidence="8">
    <location>
        <begin position="48"/>
        <end position="260"/>
    </location>
</feature>
<dbReference type="InterPro" id="IPR000028">
    <property type="entry name" value="Chloroperoxidase"/>
</dbReference>
<organism evidence="9 10">
    <name type="scientific">Mycena pura</name>
    <dbReference type="NCBI Taxonomy" id="153505"/>
    <lineage>
        <taxon>Eukaryota</taxon>
        <taxon>Fungi</taxon>
        <taxon>Dikarya</taxon>
        <taxon>Basidiomycota</taxon>
        <taxon>Agaricomycotina</taxon>
        <taxon>Agaricomycetes</taxon>
        <taxon>Agaricomycetidae</taxon>
        <taxon>Agaricales</taxon>
        <taxon>Marasmiineae</taxon>
        <taxon>Mycenaceae</taxon>
        <taxon>Mycena</taxon>
    </lineage>
</organism>
<evidence type="ECO:0000256" key="6">
    <source>
        <dbReference type="ARBA" id="ARBA00023004"/>
    </source>
</evidence>
<evidence type="ECO:0000256" key="3">
    <source>
        <dbReference type="ARBA" id="ARBA00022617"/>
    </source>
</evidence>
<dbReference type="GO" id="GO:0004601">
    <property type="term" value="F:peroxidase activity"/>
    <property type="evidence" value="ECO:0007669"/>
    <property type="project" value="UniProtKB-KW"/>
</dbReference>
<dbReference type="PROSITE" id="PS51405">
    <property type="entry name" value="HEME_HALOPEROXIDASE"/>
    <property type="match status" value="1"/>
</dbReference>
<keyword evidence="4" id="KW-0479">Metal-binding</keyword>
<dbReference type="Proteomes" id="UP001219525">
    <property type="component" value="Unassembled WGS sequence"/>
</dbReference>
<reference evidence="9" key="1">
    <citation type="submission" date="2023-03" db="EMBL/GenBank/DDBJ databases">
        <title>Massive genome expansion in bonnet fungi (Mycena s.s.) driven by repeated elements and novel gene families across ecological guilds.</title>
        <authorList>
            <consortium name="Lawrence Berkeley National Laboratory"/>
            <person name="Harder C.B."/>
            <person name="Miyauchi S."/>
            <person name="Viragh M."/>
            <person name="Kuo A."/>
            <person name="Thoen E."/>
            <person name="Andreopoulos B."/>
            <person name="Lu D."/>
            <person name="Skrede I."/>
            <person name="Drula E."/>
            <person name="Henrissat B."/>
            <person name="Morin E."/>
            <person name="Kohler A."/>
            <person name="Barry K."/>
            <person name="LaButti K."/>
            <person name="Morin E."/>
            <person name="Salamov A."/>
            <person name="Lipzen A."/>
            <person name="Mereny Z."/>
            <person name="Hegedus B."/>
            <person name="Baldrian P."/>
            <person name="Stursova M."/>
            <person name="Weitz H."/>
            <person name="Taylor A."/>
            <person name="Grigoriev I.V."/>
            <person name="Nagy L.G."/>
            <person name="Martin F."/>
            <person name="Kauserud H."/>
        </authorList>
    </citation>
    <scope>NUCLEOTIDE SEQUENCE</scope>
    <source>
        <strain evidence="9">9144</strain>
    </source>
</reference>
<evidence type="ECO:0000313" key="10">
    <source>
        <dbReference type="Proteomes" id="UP001219525"/>
    </source>
</evidence>
<evidence type="ECO:0000256" key="5">
    <source>
        <dbReference type="ARBA" id="ARBA00023002"/>
    </source>
</evidence>
<evidence type="ECO:0000256" key="1">
    <source>
        <dbReference type="ARBA" id="ARBA00001970"/>
    </source>
</evidence>
<gene>
    <name evidence="9" type="ORF">GGX14DRAFT_56931</name>
</gene>
<keyword evidence="3" id="KW-0349">Heme</keyword>
<dbReference type="InterPro" id="IPR036851">
    <property type="entry name" value="Chloroperoxidase-like_sf"/>
</dbReference>
<dbReference type="PANTHER" id="PTHR33577">
    <property type="entry name" value="STERIGMATOCYSTIN BIOSYNTHESIS PEROXIDASE STCC-RELATED"/>
    <property type="match status" value="1"/>
</dbReference>
<evidence type="ECO:0000313" key="9">
    <source>
        <dbReference type="EMBL" id="KAJ7189749.1"/>
    </source>
</evidence>
<dbReference type="SUPFAM" id="SSF47571">
    <property type="entry name" value="Cloroperoxidase"/>
    <property type="match status" value="1"/>
</dbReference>
<dbReference type="EMBL" id="JARJCW010000167">
    <property type="protein sequence ID" value="KAJ7189749.1"/>
    <property type="molecule type" value="Genomic_DNA"/>
</dbReference>
<keyword evidence="2" id="KW-0575">Peroxidase</keyword>
<proteinExistence type="inferred from homology"/>
<dbReference type="PANTHER" id="PTHR33577:SF18">
    <property type="entry name" value="HEME HALOPEROXIDASE FAMILY PROFILE DOMAIN-CONTAINING PROTEIN"/>
    <property type="match status" value="1"/>
</dbReference>
<evidence type="ECO:0000256" key="4">
    <source>
        <dbReference type="ARBA" id="ARBA00022723"/>
    </source>
</evidence>
<keyword evidence="5" id="KW-0560">Oxidoreductase</keyword>
<name>A0AAD6ULI7_9AGAR</name>
<dbReference type="AlphaFoldDB" id="A0AAD6ULI7"/>
<dbReference type="Pfam" id="PF01328">
    <property type="entry name" value="Peroxidase_2"/>
    <property type="match status" value="1"/>
</dbReference>
<accession>A0AAD6ULI7</accession>
<protein>
    <submittedName>
        <fullName evidence="9">Chloroperoxidase</fullName>
    </submittedName>
</protein>
<keyword evidence="10" id="KW-1185">Reference proteome</keyword>
<evidence type="ECO:0000256" key="7">
    <source>
        <dbReference type="ARBA" id="ARBA00025795"/>
    </source>
</evidence>
<dbReference type="GO" id="GO:0046872">
    <property type="term" value="F:metal ion binding"/>
    <property type="evidence" value="ECO:0007669"/>
    <property type="project" value="UniProtKB-KW"/>
</dbReference>
<keyword evidence="6" id="KW-0408">Iron</keyword>
<evidence type="ECO:0000259" key="8">
    <source>
        <dbReference type="PROSITE" id="PS51405"/>
    </source>
</evidence>
<comment type="cofactor">
    <cofactor evidence="1">
        <name>heme b</name>
        <dbReference type="ChEBI" id="CHEBI:60344"/>
    </cofactor>
</comment>
<comment type="similarity">
    <text evidence="7">Belongs to the chloroperoxidase family.</text>
</comment>
<comment type="caution">
    <text evidence="9">The sequence shown here is derived from an EMBL/GenBank/DDBJ whole genome shotgun (WGS) entry which is preliminary data.</text>
</comment>